<dbReference type="OrthoDB" id="10562016at2759"/>
<sequence>MTKLNISTSNVAELLSSLQDLETIILEWGDYYEGIATDSEEVSIERIMVKDFLPELLLHRETLENLALHNFGTDVDDRVWNTTPMSLREFENLVYLEIDHRVIAGRSGVAVCDISSLLPGNLESLILHTDIWFKSGLTGVLEVLSKFPSEKLSYVEVTFLIGVSAEQEAKMPKATPGDGRLPLGLRYYEDQQDYWVFWRSWGPKPWENARDYLRLIEACGLEALMDGTAEAIEIGTASTMAPWPFREVENNEQAT</sequence>
<gene>
    <name evidence="1" type="ORF">HII31_02046</name>
</gene>
<dbReference type="AlphaFoldDB" id="A0A8H6RT59"/>
<dbReference type="EMBL" id="JABCIY010000024">
    <property type="protein sequence ID" value="KAF7196676.1"/>
    <property type="molecule type" value="Genomic_DNA"/>
</dbReference>
<organism evidence="1 2">
    <name type="scientific">Pseudocercospora fuligena</name>
    <dbReference type="NCBI Taxonomy" id="685502"/>
    <lineage>
        <taxon>Eukaryota</taxon>
        <taxon>Fungi</taxon>
        <taxon>Dikarya</taxon>
        <taxon>Ascomycota</taxon>
        <taxon>Pezizomycotina</taxon>
        <taxon>Dothideomycetes</taxon>
        <taxon>Dothideomycetidae</taxon>
        <taxon>Mycosphaerellales</taxon>
        <taxon>Mycosphaerellaceae</taxon>
        <taxon>Pseudocercospora</taxon>
    </lineage>
</organism>
<protein>
    <submittedName>
        <fullName evidence="1">Uncharacterized protein</fullName>
    </submittedName>
</protein>
<reference evidence="1" key="1">
    <citation type="submission" date="2020-04" db="EMBL/GenBank/DDBJ databases">
        <title>Draft genome resource of the tomato pathogen Pseudocercospora fuligena.</title>
        <authorList>
            <person name="Zaccaron A."/>
        </authorList>
    </citation>
    <scope>NUCLEOTIDE SEQUENCE</scope>
    <source>
        <strain evidence="1">PF001</strain>
    </source>
</reference>
<proteinExistence type="predicted"/>
<evidence type="ECO:0000313" key="1">
    <source>
        <dbReference type="EMBL" id="KAF7196676.1"/>
    </source>
</evidence>
<keyword evidence="2" id="KW-1185">Reference proteome</keyword>
<dbReference type="Proteomes" id="UP000660729">
    <property type="component" value="Unassembled WGS sequence"/>
</dbReference>
<evidence type="ECO:0000313" key="2">
    <source>
        <dbReference type="Proteomes" id="UP000660729"/>
    </source>
</evidence>
<name>A0A8H6RT59_9PEZI</name>
<accession>A0A8H6RT59</accession>
<comment type="caution">
    <text evidence="1">The sequence shown here is derived from an EMBL/GenBank/DDBJ whole genome shotgun (WGS) entry which is preliminary data.</text>
</comment>